<keyword evidence="8" id="KW-1185">Reference proteome</keyword>
<protein>
    <submittedName>
        <fullName evidence="7">Uracil permease</fullName>
    </submittedName>
</protein>
<dbReference type="PANTHER" id="PTHR30618">
    <property type="entry name" value="NCS1 FAMILY PURINE/PYRIMIDINE TRANSPORTER"/>
    <property type="match status" value="1"/>
</dbReference>
<feature type="transmembrane region" description="Helical" evidence="6">
    <location>
        <begin position="321"/>
        <end position="341"/>
    </location>
</feature>
<evidence type="ECO:0000313" key="7">
    <source>
        <dbReference type="EMBL" id="KAF1918598.1"/>
    </source>
</evidence>
<evidence type="ECO:0000256" key="5">
    <source>
        <dbReference type="ARBA" id="ARBA00023136"/>
    </source>
</evidence>
<reference evidence="7" key="1">
    <citation type="journal article" date="2020" name="Stud. Mycol.">
        <title>101 Dothideomycetes genomes: a test case for predicting lifestyles and emergence of pathogens.</title>
        <authorList>
            <person name="Haridas S."/>
            <person name="Albert R."/>
            <person name="Binder M."/>
            <person name="Bloem J."/>
            <person name="Labutti K."/>
            <person name="Salamov A."/>
            <person name="Andreopoulos B."/>
            <person name="Baker S."/>
            <person name="Barry K."/>
            <person name="Bills G."/>
            <person name="Bluhm B."/>
            <person name="Cannon C."/>
            <person name="Castanera R."/>
            <person name="Culley D."/>
            <person name="Daum C."/>
            <person name="Ezra D."/>
            <person name="Gonzalez J."/>
            <person name="Henrissat B."/>
            <person name="Kuo A."/>
            <person name="Liang C."/>
            <person name="Lipzen A."/>
            <person name="Lutzoni F."/>
            <person name="Magnuson J."/>
            <person name="Mondo S."/>
            <person name="Nolan M."/>
            <person name="Ohm R."/>
            <person name="Pangilinan J."/>
            <person name="Park H.-J."/>
            <person name="Ramirez L."/>
            <person name="Alfaro M."/>
            <person name="Sun H."/>
            <person name="Tritt A."/>
            <person name="Yoshinaga Y."/>
            <person name="Zwiers L.-H."/>
            <person name="Turgeon B."/>
            <person name="Goodwin S."/>
            <person name="Spatafora J."/>
            <person name="Crous P."/>
            <person name="Grigoriev I."/>
        </authorList>
    </citation>
    <scope>NUCLEOTIDE SEQUENCE</scope>
    <source>
        <strain evidence="7">HMLAC05119</strain>
    </source>
</reference>
<sequence>MPIIEKPNFAPRVEQTKSAFAEGNARWTNKDLDPVPRHGRKWGATSFISYWVSDAFNAATWQFASSIIAIGLTWRESLGIVALAFFIISFVIALNGAIGVIHHVPFPVLARASWGFWGSYVAIISRAILGIFWFAIQNMNGANAVKVMIGAIWPSFLTLKNGIPESQGIETNTMIGYLIFWLLSVPFLCMHPNNLRWLFMAKSVIVPVAWIAILIWAFKSTDGGEMWNQKATLEGSAYSWAFLSSLTSVIGNFSTLSVNQADFSRYSRVSVKWQLIYVPFLPLVFTFISFIGVAATSAGHVKYGELNWDPMALISHWDNRACRFFAAFSFALAALGVNISANSLSAANDLTALMPRYINLRRGQLLCAALSWALVPWKILKSAGSFLNFMAAYAVFLGPIAAILVWDFWVVHKRKYDTLALYQPHGIYRYSWGVNWRAIVAFVIGVVPNLPGFIYSINPSIDVGVGSRPYTFGWLLGFVATSLVYVVLELWVAPPTETFIEKSVLPDEIYDQQGLVDEGVSVGSGSGDDKRNEKTGWQAKLDRIL</sequence>
<dbReference type="PANTHER" id="PTHR30618:SF0">
    <property type="entry name" value="PURINE-URACIL PERMEASE NCS1"/>
    <property type="match status" value="1"/>
</dbReference>
<dbReference type="EMBL" id="ML979133">
    <property type="protein sequence ID" value="KAF1918598.1"/>
    <property type="molecule type" value="Genomic_DNA"/>
</dbReference>
<comment type="subcellular location">
    <subcellularLocation>
        <location evidence="1">Membrane</location>
        <topology evidence="1">Multi-pass membrane protein</topology>
    </subcellularLocation>
</comment>
<evidence type="ECO:0000256" key="3">
    <source>
        <dbReference type="ARBA" id="ARBA00022692"/>
    </source>
</evidence>
<dbReference type="Pfam" id="PF02133">
    <property type="entry name" value="Transp_cyt_pur"/>
    <property type="match status" value="1"/>
</dbReference>
<feature type="transmembrane region" description="Helical" evidence="6">
    <location>
        <begin position="280"/>
        <end position="301"/>
    </location>
</feature>
<dbReference type="InterPro" id="IPR045225">
    <property type="entry name" value="Uracil/uridine/allantoin_perm"/>
</dbReference>
<dbReference type="Gene3D" id="1.10.4160.10">
    <property type="entry name" value="Hydantoin permease"/>
    <property type="match status" value="1"/>
</dbReference>
<dbReference type="InterPro" id="IPR012681">
    <property type="entry name" value="NCS1"/>
</dbReference>
<keyword evidence="3 6" id="KW-0812">Transmembrane</keyword>
<dbReference type="CDD" id="cd11482">
    <property type="entry name" value="SLC-NCS1sbd_NRT1-like"/>
    <property type="match status" value="1"/>
</dbReference>
<feature type="transmembrane region" description="Helical" evidence="6">
    <location>
        <begin position="386"/>
        <end position="411"/>
    </location>
</feature>
<dbReference type="GO" id="GO:0015205">
    <property type="term" value="F:nucleobase transmembrane transporter activity"/>
    <property type="evidence" value="ECO:0007669"/>
    <property type="project" value="TreeGrafter"/>
</dbReference>
<feature type="transmembrane region" description="Helical" evidence="6">
    <location>
        <begin position="197"/>
        <end position="218"/>
    </location>
</feature>
<comment type="similarity">
    <text evidence="2">Belongs to the purine-cytosine permease (2.A.39) family.</text>
</comment>
<dbReference type="OrthoDB" id="2018619at2759"/>
<evidence type="ECO:0000256" key="2">
    <source>
        <dbReference type="ARBA" id="ARBA00008974"/>
    </source>
</evidence>
<feature type="transmembrane region" description="Helical" evidence="6">
    <location>
        <begin position="432"/>
        <end position="454"/>
    </location>
</feature>
<feature type="transmembrane region" description="Helical" evidence="6">
    <location>
        <begin position="362"/>
        <end position="380"/>
    </location>
</feature>
<evidence type="ECO:0000256" key="4">
    <source>
        <dbReference type="ARBA" id="ARBA00022989"/>
    </source>
</evidence>
<evidence type="ECO:0000256" key="6">
    <source>
        <dbReference type="SAM" id="Phobius"/>
    </source>
</evidence>
<keyword evidence="5 6" id="KW-0472">Membrane</keyword>
<proteinExistence type="inferred from homology"/>
<name>A0A6A5QUP1_AMPQU</name>
<keyword evidence="4 6" id="KW-1133">Transmembrane helix</keyword>
<evidence type="ECO:0000313" key="8">
    <source>
        <dbReference type="Proteomes" id="UP000800096"/>
    </source>
</evidence>
<gene>
    <name evidence="7" type="ORF">BDU57DRAFT_511291</name>
</gene>
<dbReference type="AlphaFoldDB" id="A0A6A5QUP1"/>
<dbReference type="InterPro" id="IPR001248">
    <property type="entry name" value="Pur-cyt_permease"/>
</dbReference>
<feature type="transmembrane region" description="Helical" evidence="6">
    <location>
        <begin position="81"/>
        <end position="102"/>
    </location>
</feature>
<accession>A0A6A5QUP1</accession>
<feature type="transmembrane region" description="Helical" evidence="6">
    <location>
        <begin position="174"/>
        <end position="190"/>
    </location>
</feature>
<dbReference type="NCBIfam" id="TIGR00800">
    <property type="entry name" value="ncs1"/>
    <property type="match status" value="1"/>
</dbReference>
<dbReference type="Proteomes" id="UP000800096">
    <property type="component" value="Unassembled WGS sequence"/>
</dbReference>
<feature type="transmembrane region" description="Helical" evidence="6">
    <location>
        <begin position="238"/>
        <end position="259"/>
    </location>
</feature>
<feature type="transmembrane region" description="Helical" evidence="6">
    <location>
        <begin position="114"/>
        <end position="136"/>
    </location>
</feature>
<feature type="transmembrane region" description="Helical" evidence="6">
    <location>
        <begin position="55"/>
        <end position="74"/>
    </location>
</feature>
<dbReference type="FunFam" id="1.10.4160.10:FF:000001">
    <property type="entry name" value="Uracil permease, putative"/>
    <property type="match status" value="1"/>
</dbReference>
<organism evidence="7 8">
    <name type="scientific">Ampelomyces quisqualis</name>
    <name type="common">Powdery mildew agent</name>
    <dbReference type="NCBI Taxonomy" id="50730"/>
    <lineage>
        <taxon>Eukaryota</taxon>
        <taxon>Fungi</taxon>
        <taxon>Dikarya</taxon>
        <taxon>Ascomycota</taxon>
        <taxon>Pezizomycotina</taxon>
        <taxon>Dothideomycetes</taxon>
        <taxon>Pleosporomycetidae</taxon>
        <taxon>Pleosporales</taxon>
        <taxon>Pleosporineae</taxon>
        <taxon>Phaeosphaeriaceae</taxon>
        <taxon>Ampelomyces</taxon>
    </lineage>
</organism>
<evidence type="ECO:0000256" key="1">
    <source>
        <dbReference type="ARBA" id="ARBA00004141"/>
    </source>
</evidence>
<dbReference type="GO" id="GO:0005886">
    <property type="term" value="C:plasma membrane"/>
    <property type="evidence" value="ECO:0007669"/>
    <property type="project" value="TreeGrafter"/>
</dbReference>
<feature type="transmembrane region" description="Helical" evidence="6">
    <location>
        <begin position="474"/>
        <end position="493"/>
    </location>
</feature>